<sequence>MDSYPFYRAGRGSATPVLISLQDLPARLRNKPENVAMLCIMSYNMEIMSARMSRSETAISCIQTNVSKQVMPLSFIRLYTISSRAKGGYYKLPHDLLNSIK</sequence>
<proteinExistence type="predicted"/>
<dbReference type="AlphaFoldDB" id="A0AAN5CG56"/>
<organism evidence="1 2">
    <name type="scientific">Pristionchus mayeri</name>
    <dbReference type="NCBI Taxonomy" id="1317129"/>
    <lineage>
        <taxon>Eukaryota</taxon>
        <taxon>Metazoa</taxon>
        <taxon>Ecdysozoa</taxon>
        <taxon>Nematoda</taxon>
        <taxon>Chromadorea</taxon>
        <taxon>Rhabditida</taxon>
        <taxon>Rhabditina</taxon>
        <taxon>Diplogasteromorpha</taxon>
        <taxon>Diplogasteroidea</taxon>
        <taxon>Neodiplogasteridae</taxon>
        <taxon>Pristionchus</taxon>
    </lineage>
</organism>
<evidence type="ECO:0000313" key="2">
    <source>
        <dbReference type="Proteomes" id="UP001328107"/>
    </source>
</evidence>
<reference evidence="2" key="1">
    <citation type="submission" date="2022-10" db="EMBL/GenBank/DDBJ databases">
        <title>Genome assembly of Pristionchus species.</title>
        <authorList>
            <person name="Yoshida K."/>
            <person name="Sommer R.J."/>
        </authorList>
    </citation>
    <scope>NUCLEOTIDE SEQUENCE [LARGE SCALE GENOMIC DNA]</scope>
    <source>
        <strain evidence="2">RS5460</strain>
    </source>
</reference>
<name>A0AAN5CG56_9BILA</name>
<gene>
    <name evidence="1" type="ORF">PMAYCL1PPCAC_11152</name>
</gene>
<protein>
    <submittedName>
        <fullName evidence="1">Uncharacterized protein</fullName>
    </submittedName>
</protein>
<evidence type="ECO:0000313" key="1">
    <source>
        <dbReference type="EMBL" id="GMR40956.1"/>
    </source>
</evidence>
<accession>A0AAN5CG56</accession>
<dbReference type="Proteomes" id="UP001328107">
    <property type="component" value="Unassembled WGS sequence"/>
</dbReference>
<keyword evidence="2" id="KW-1185">Reference proteome</keyword>
<feature type="non-terminal residue" evidence="1">
    <location>
        <position position="101"/>
    </location>
</feature>
<dbReference type="EMBL" id="BTRK01000003">
    <property type="protein sequence ID" value="GMR40956.1"/>
    <property type="molecule type" value="Genomic_DNA"/>
</dbReference>
<comment type="caution">
    <text evidence="1">The sequence shown here is derived from an EMBL/GenBank/DDBJ whole genome shotgun (WGS) entry which is preliminary data.</text>
</comment>